<reference evidence="3 5" key="1">
    <citation type="submission" date="2024-02" db="EMBL/GenBank/DDBJ databases">
        <authorList>
            <person name="Chen Y."/>
            <person name="Shah S."/>
            <person name="Dougan E. K."/>
            <person name="Thang M."/>
            <person name="Chan C."/>
        </authorList>
    </citation>
    <scope>NUCLEOTIDE SEQUENCE [LARGE SCALE GENOMIC DNA]</scope>
</reference>
<evidence type="ECO:0000313" key="3">
    <source>
        <dbReference type="EMBL" id="CAK8985615.1"/>
    </source>
</evidence>
<keyword evidence="5" id="KW-1185">Reference proteome</keyword>
<feature type="coiled-coil region" evidence="1">
    <location>
        <begin position="465"/>
        <end position="503"/>
    </location>
</feature>
<feature type="region of interest" description="Disordered" evidence="2">
    <location>
        <begin position="1"/>
        <end position="28"/>
    </location>
</feature>
<dbReference type="EMBL" id="CAXAMM010000048">
    <property type="protein sequence ID" value="CAK8985689.1"/>
    <property type="molecule type" value="Genomic_DNA"/>
</dbReference>
<organism evidence="3 5">
    <name type="scientific">Durusdinium trenchii</name>
    <dbReference type="NCBI Taxonomy" id="1381693"/>
    <lineage>
        <taxon>Eukaryota</taxon>
        <taxon>Sar</taxon>
        <taxon>Alveolata</taxon>
        <taxon>Dinophyceae</taxon>
        <taxon>Suessiales</taxon>
        <taxon>Symbiodiniaceae</taxon>
        <taxon>Durusdinium</taxon>
    </lineage>
</organism>
<evidence type="ECO:0000313" key="5">
    <source>
        <dbReference type="Proteomes" id="UP001642464"/>
    </source>
</evidence>
<feature type="coiled-coil region" evidence="1">
    <location>
        <begin position="241"/>
        <end position="272"/>
    </location>
</feature>
<feature type="coiled-coil region" evidence="1">
    <location>
        <begin position="310"/>
        <end position="402"/>
    </location>
</feature>
<feature type="compositionally biased region" description="Basic and acidic residues" evidence="2">
    <location>
        <begin position="1"/>
        <end position="12"/>
    </location>
</feature>
<dbReference type="EMBL" id="CAXAMM010000037">
    <property type="protein sequence ID" value="CAK8985615.1"/>
    <property type="molecule type" value="Genomic_DNA"/>
</dbReference>
<accession>A0ABP0H5W8</accession>
<feature type="region of interest" description="Disordered" evidence="2">
    <location>
        <begin position="507"/>
        <end position="542"/>
    </location>
</feature>
<name>A0ABP0H5W8_9DINO</name>
<sequence length="583" mass="66690">MEPQDHAPEPKAKAHPIPPPRGSELEKGAVHAAWKAKELKREQHKVELRGAERLAFARERHRAFRARQLRDREAAAESLQRDISQAQEHLWKTQIQTDAALEEMEAQHGVYQAQEAEAHLAKQRAQQRVFGSREESATFSAWTETEAHTALRQAEEAVEARKSEVKNVVDFHRTDRLEFKEKLLQDIAAREAETKAFVEDVIHQTKSSLRLKESQRHHAVSHLDKVAEMHQATRTQAQGRMKLHEEKSKQQVKELEKMTHQLRMRSDEALAEKMTQTTGHLAAAKAFCAEVKASIGEEIRLAKLNVAKIEEEAAMNTRNEQRKVQELESKALDNFKESVEEAQSTWQETATKRKALQAELEDLHAKYQSLHDATQAKMKSIMEEWKKDRESMEEKVKACEERRQEAFDGVTQAMRQTTEAMEARNKEMQESCIQIVLQCQRQSEDQVFQTYETAAEAARREELFADETLKEAQQWKGQIQGIEERADEEINAYQLRAQSVEVQLEKDAQAQATPSASALRKQHTRRRRSTSPRRLRPGHGFGRPATIFALRISTTLPRASRLGNLMPKLGARTDSATFLGSCS</sequence>
<evidence type="ECO:0000256" key="1">
    <source>
        <dbReference type="SAM" id="Coils"/>
    </source>
</evidence>
<protein>
    <submittedName>
        <fullName evidence="3">ATP synthase gamma chain</fullName>
    </submittedName>
</protein>
<keyword evidence="1" id="KW-0175">Coiled coil</keyword>
<dbReference type="Proteomes" id="UP001642464">
    <property type="component" value="Unassembled WGS sequence"/>
</dbReference>
<feature type="compositionally biased region" description="Basic residues" evidence="2">
    <location>
        <begin position="520"/>
        <end position="537"/>
    </location>
</feature>
<proteinExistence type="predicted"/>
<evidence type="ECO:0000256" key="2">
    <source>
        <dbReference type="SAM" id="MobiDB-lite"/>
    </source>
</evidence>
<gene>
    <name evidence="3" type="ORF">SCF082_LOCUS212</name>
    <name evidence="4" type="ORF">SCF082_LOCUS241</name>
</gene>
<evidence type="ECO:0000313" key="4">
    <source>
        <dbReference type="EMBL" id="CAK8985689.1"/>
    </source>
</evidence>
<comment type="caution">
    <text evidence="3">The sequence shown here is derived from an EMBL/GenBank/DDBJ whole genome shotgun (WGS) entry which is preliminary data.</text>
</comment>